<reference evidence="7 8" key="1">
    <citation type="submission" date="2023-04" db="EMBL/GenBank/DDBJ databases">
        <title>Fusibacter bizertensis strain WBS, isolated from littoral bottom sediments of the Arctic seas - biochemical and genomic analysis.</title>
        <authorList>
            <person name="Brioukhanov A.L."/>
        </authorList>
    </citation>
    <scope>NUCLEOTIDE SEQUENCE [LARGE SCALE GENOMIC DNA]</scope>
    <source>
        <strain evidence="7 8">WBS</strain>
    </source>
</reference>
<dbReference type="InterPro" id="IPR004839">
    <property type="entry name" value="Aminotransferase_I/II_large"/>
</dbReference>
<dbReference type="InterPro" id="IPR015421">
    <property type="entry name" value="PyrdxlP-dep_Trfase_major"/>
</dbReference>
<proteinExistence type="inferred from homology"/>
<dbReference type="Pfam" id="PF00155">
    <property type="entry name" value="Aminotran_1_2"/>
    <property type="match status" value="1"/>
</dbReference>
<dbReference type="PANTHER" id="PTHR46383:SF1">
    <property type="entry name" value="ASPARTATE AMINOTRANSFERASE"/>
    <property type="match status" value="1"/>
</dbReference>
<gene>
    <name evidence="7" type="ORF">QE109_15620</name>
</gene>
<sequence length="438" mass="48739">MSKPILSAHFESRKPSDVRLAQMKYDERKVKPQAVINVGIGNVSLPTNPAMMKRMFELSAPESPFSKGVVRYSGTAGTPECQDAFKNILKCEGFDTSKLHVQVTDGGSSGMELLLIGVCGPAGTDEKPLMMIDPAYTNYISFAERVGRKTVTVKRHLEENGKFTLPEMDLIEKTIIENKPGALLVIPYDNPTGQLYDHETLVKLAKLCVKYNMWMISDEAYRELYYEAGKDLVSIWGITDADVEGIEGRRISIETASKVWNACGLRIGAVITDSPEFNNRSIAEYTANLCANVIGQYIFGALAHETPEQIMGWCTNIREYYKEQIMMVYNGLKTQEPGLIVSSPDASIYTVIDVRNVVKPGFDAIDFVLYCAEEGAVNIDGIETTLLVAPMKGFYDIKAGDKNPGSTQFRISFVETPENMAKIPELFVKLLRQFEAQR</sequence>
<dbReference type="Gene3D" id="3.40.640.10">
    <property type="entry name" value="Type I PLP-dependent aspartate aminotransferase-like (Major domain)"/>
    <property type="match status" value="1"/>
</dbReference>
<dbReference type="SUPFAM" id="SSF53383">
    <property type="entry name" value="PLP-dependent transferases"/>
    <property type="match status" value="1"/>
</dbReference>
<dbReference type="Gene3D" id="3.90.1150.10">
    <property type="entry name" value="Aspartate Aminotransferase, domain 1"/>
    <property type="match status" value="1"/>
</dbReference>
<dbReference type="Proteomes" id="UP001158045">
    <property type="component" value="Unassembled WGS sequence"/>
</dbReference>
<feature type="domain" description="Aminotransferase class I/classII large" evidence="6">
    <location>
        <begin position="35"/>
        <end position="417"/>
    </location>
</feature>
<comment type="similarity">
    <text evidence="2">Belongs to the class-I pyridoxal-phosphate-dependent aminotransferase family.</text>
</comment>
<dbReference type="PANTHER" id="PTHR46383">
    <property type="entry name" value="ASPARTATE AMINOTRANSFERASE"/>
    <property type="match status" value="1"/>
</dbReference>
<dbReference type="InterPro" id="IPR015422">
    <property type="entry name" value="PyrdxlP-dep_Trfase_small"/>
</dbReference>
<evidence type="ECO:0000256" key="1">
    <source>
        <dbReference type="ARBA" id="ARBA00001933"/>
    </source>
</evidence>
<comment type="caution">
    <text evidence="7">The sequence shown here is derived from an EMBL/GenBank/DDBJ whole genome shotgun (WGS) entry which is preliminary data.</text>
</comment>
<evidence type="ECO:0000256" key="5">
    <source>
        <dbReference type="ARBA" id="ARBA00022898"/>
    </source>
</evidence>
<organism evidence="7 8">
    <name type="scientific">Fusibacter bizertensis</name>
    <dbReference type="NCBI Taxonomy" id="1488331"/>
    <lineage>
        <taxon>Bacteria</taxon>
        <taxon>Bacillati</taxon>
        <taxon>Bacillota</taxon>
        <taxon>Clostridia</taxon>
        <taxon>Eubacteriales</taxon>
        <taxon>Eubacteriales Family XII. Incertae Sedis</taxon>
        <taxon>Fusibacter</taxon>
    </lineage>
</organism>
<name>A0ABT6NGW5_9FIRM</name>
<keyword evidence="5" id="KW-0663">Pyridoxal phosphate</keyword>
<keyword evidence="8" id="KW-1185">Reference proteome</keyword>
<evidence type="ECO:0000256" key="2">
    <source>
        <dbReference type="ARBA" id="ARBA00007441"/>
    </source>
</evidence>
<evidence type="ECO:0000256" key="3">
    <source>
        <dbReference type="ARBA" id="ARBA00022576"/>
    </source>
</evidence>
<dbReference type="InterPro" id="IPR015424">
    <property type="entry name" value="PyrdxlP-dep_Trfase"/>
</dbReference>
<dbReference type="InterPro" id="IPR050596">
    <property type="entry name" value="AspAT/PAT-like"/>
</dbReference>
<dbReference type="CDD" id="cd00609">
    <property type="entry name" value="AAT_like"/>
    <property type="match status" value="1"/>
</dbReference>
<evidence type="ECO:0000313" key="7">
    <source>
        <dbReference type="EMBL" id="MDH8679588.1"/>
    </source>
</evidence>
<dbReference type="GO" id="GO:0008483">
    <property type="term" value="F:transaminase activity"/>
    <property type="evidence" value="ECO:0007669"/>
    <property type="project" value="UniProtKB-KW"/>
</dbReference>
<comment type="cofactor">
    <cofactor evidence="1">
        <name>pyridoxal 5'-phosphate</name>
        <dbReference type="ChEBI" id="CHEBI:597326"/>
    </cofactor>
</comment>
<dbReference type="EMBL" id="JARYZI010000013">
    <property type="protein sequence ID" value="MDH8679588.1"/>
    <property type="molecule type" value="Genomic_DNA"/>
</dbReference>
<dbReference type="RefSeq" id="WP_281095484.1">
    <property type="nucleotide sequence ID" value="NZ_JARYZI010000013.1"/>
</dbReference>
<keyword evidence="3 7" id="KW-0032">Aminotransferase</keyword>
<keyword evidence="4" id="KW-0808">Transferase</keyword>
<protein>
    <submittedName>
        <fullName evidence="7">Aminotransferase class I/II-fold pyridoxal phosphate-dependent enzyme</fullName>
    </submittedName>
</protein>
<evidence type="ECO:0000256" key="4">
    <source>
        <dbReference type="ARBA" id="ARBA00022679"/>
    </source>
</evidence>
<accession>A0ABT6NGW5</accession>
<evidence type="ECO:0000259" key="6">
    <source>
        <dbReference type="Pfam" id="PF00155"/>
    </source>
</evidence>
<evidence type="ECO:0000313" key="8">
    <source>
        <dbReference type="Proteomes" id="UP001158045"/>
    </source>
</evidence>